<dbReference type="InterPro" id="IPR010626">
    <property type="entry name" value="DUF1217"/>
</dbReference>
<dbReference type="EMBL" id="PVTP01000005">
    <property type="protein sequence ID" value="PRY77598.1"/>
    <property type="molecule type" value="Genomic_DNA"/>
</dbReference>
<sequence length="267" mass="29398">MTFQPVVPLSGYGGWRFLERTLDSQQEAFTNSQPIVRDTEYFRENIGNVQTAEDLVSDRRLLSVALGAFGLDDDINSQFFVRKILEDGTSADDALANRLADNRYADFSAAFGFGDQTTPSTQTAGFADDIIGRYEVRQFEQAVGEQDNDLRLAMSVESGISDILSRNSSQAGQWYSVMGNAPMRNVFQTALGLPSSTSSIDLDQQLEIFQERSQAVFGTDSLADFSDPEQQEKLVRMFLIRSEAAKFATSTGGSTALTLLQSVPSIF</sequence>
<dbReference type="OrthoDB" id="7824597at2"/>
<dbReference type="AlphaFoldDB" id="A0A2T0VZ06"/>
<gene>
    <name evidence="1" type="ORF">CLV80_10581</name>
</gene>
<dbReference type="RefSeq" id="WP_106357119.1">
    <property type="nucleotide sequence ID" value="NZ_PVTP01000005.1"/>
</dbReference>
<dbReference type="Proteomes" id="UP000238007">
    <property type="component" value="Unassembled WGS sequence"/>
</dbReference>
<accession>A0A2T0VZ06</accession>
<dbReference type="SUPFAM" id="SSF158837">
    <property type="entry name" value="AGR C 984p-like"/>
    <property type="match status" value="1"/>
</dbReference>
<organism evidence="1 2">
    <name type="scientific">Yoonia maritima</name>
    <dbReference type="NCBI Taxonomy" id="1435347"/>
    <lineage>
        <taxon>Bacteria</taxon>
        <taxon>Pseudomonadati</taxon>
        <taxon>Pseudomonadota</taxon>
        <taxon>Alphaproteobacteria</taxon>
        <taxon>Rhodobacterales</taxon>
        <taxon>Paracoccaceae</taxon>
        <taxon>Yoonia</taxon>
    </lineage>
</organism>
<evidence type="ECO:0000313" key="1">
    <source>
        <dbReference type="EMBL" id="PRY77598.1"/>
    </source>
</evidence>
<dbReference type="Pfam" id="PF06748">
    <property type="entry name" value="DUF1217"/>
    <property type="match status" value="1"/>
</dbReference>
<comment type="caution">
    <text evidence="1">The sequence shown here is derived from an EMBL/GenBank/DDBJ whole genome shotgun (WGS) entry which is preliminary data.</text>
</comment>
<proteinExistence type="predicted"/>
<dbReference type="InterPro" id="IPR023157">
    <property type="entry name" value="AGR-C-984p-like_sf"/>
</dbReference>
<protein>
    <submittedName>
        <fullName evidence="1">Uncharacterized protein DUF1217</fullName>
    </submittedName>
</protein>
<dbReference type="Gene3D" id="1.10.3700.10">
    <property type="entry name" value="AGR C 984p-like"/>
    <property type="match status" value="1"/>
</dbReference>
<keyword evidence="2" id="KW-1185">Reference proteome</keyword>
<reference evidence="1 2" key="1">
    <citation type="submission" date="2018-03" db="EMBL/GenBank/DDBJ databases">
        <title>Genomic Encyclopedia of Archaeal and Bacterial Type Strains, Phase II (KMG-II): from individual species to whole genera.</title>
        <authorList>
            <person name="Goeker M."/>
        </authorList>
    </citation>
    <scope>NUCLEOTIDE SEQUENCE [LARGE SCALE GENOMIC DNA]</scope>
    <source>
        <strain evidence="1 2">DSM 101533</strain>
    </source>
</reference>
<evidence type="ECO:0000313" key="2">
    <source>
        <dbReference type="Proteomes" id="UP000238007"/>
    </source>
</evidence>
<name>A0A2T0VZ06_9RHOB</name>